<proteinExistence type="predicted"/>
<protein>
    <submittedName>
        <fullName evidence="1">Uncharacterized protein</fullName>
    </submittedName>
</protein>
<gene>
    <name evidence="1" type="ORF">Vafri_17391</name>
</gene>
<dbReference type="AlphaFoldDB" id="A0A8J4BK64"/>
<accession>A0A8J4BK64</accession>
<comment type="caution">
    <text evidence="1">The sequence shown here is derived from an EMBL/GenBank/DDBJ whole genome shotgun (WGS) entry which is preliminary data.</text>
</comment>
<name>A0A8J4BK64_9CHLO</name>
<evidence type="ECO:0000313" key="1">
    <source>
        <dbReference type="EMBL" id="GIL63295.1"/>
    </source>
</evidence>
<keyword evidence="2" id="KW-1185">Reference proteome</keyword>
<dbReference type="Proteomes" id="UP000747399">
    <property type="component" value="Unassembled WGS sequence"/>
</dbReference>
<organism evidence="1 2">
    <name type="scientific">Volvox africanus</name>
    <dbReference type="NCBI Taxonomy" id="51714"/>
    <lineage>
        <taxon>Eukaryota</taxon>
        <taxon>Viridiplantae</taxon>
        <taxon>Chlorophyta</taxon>
        <taxon>core chlorophytes</taxon>
        <taxon>Chlorophyceae</taxon>
        <taxon>CS clade</taxon>
        <taxon>Chlamydomonadales</taxon>
        <taxon>Volvocaceae</taxon>
        <taxon>Volvox</taxon>
    </lineage>
</organism>
<feature type="non-terminal residue" evidence="1">
    <location>
        <position position="1"/>
    </location>
</feature>
<sequence>MVIFCCFGKNKQSLTAESHRGKPEAVELAEGGETQLHGSGHENATHSIPFLSKLPSKVSPLCHPDALLQLLSVLTSLDGGWWDQVDRALGATAQHLSAAHACVFLISGDSSYASPLALVGPPAPPLCIGSPLPLVTGTGMGTTAAAATCHSSSAAAVTSPPSGDAAAQAAGAGPSAVGVAAAAAAAAAAGSTAGAPSCAAAMLLAEQDNGRLLRYLDVEEPGKSRGGSVRGRGKQVRLPTSVPQEWRYLSLGKEPAEQMAASADAEVAATGASRGQHRGGCYRHFAAVAIPAGNQSLGALSLGAEGPGRPASWTPEVLHCTAAMLSSTLRVPQVDLACRALSELSSAATIHQLVRTLLGAASELVVTVTRIETHARVAFLQPDLGAAAVFQSAATDALGPSVRRRLSEVLLVDMAAPALSGGGGGGGGSLLGVLGGLLLGGTGASRTTACSATPVPVRSSLGGTEAATSRTTSIAAAGVHVDAHRDSFGRGAHQPTSEEVSVCRGHSLPLKHTLLSEALAQGTGLCISDCNAYVQDSKVYPRDLAVSRGAAPAQSLALATSCHGGRPLLALYATYHSILPQALLQTVVQELGQLLRALTASVAAKVEGALSAEWGYLRHQLLESMRNRSLRRNSGSESTQTQVMAATQITPGADAAGDAAAGHIPHCDSSIGRAASTGAAAAATAAACGDNGGGAL</sequence>
<dbReference type="EMBL" id="BNCO01000056">
    <property type="protein sequence ID" value="GIL63295.1"/>
    <property type="molecule type" value="Genomic_DNA"/>
</dbReference>
<reference evidence="1" key="1">
    <citation type="journal article" date="2021" name="Proc. Natl. Acad. Sci. U.S.A.">
        <title>Three genomes in the algal genus Volvox reveal the fate of a haploid sex-determining region after a transition to homothallism.</title>
        <authorList>
            <person name="Yamamoto K."/>
            <person name="Hamaji T."/>
            <person name="Kawai-Toyooka H."/>
            <person name="Matsuzaki R."/>
            <person name="Takahashi F."/>
            <person name="Nishimura Y."/>
            <person name="Kawachi M."/>
            <person name="Noguchi H."/>
            <person name="Minakuchi Y."/>
            <person name="Umen J.G."/>
            <person name="Toyoda A."/>
            <person name="Nozaki H."/>
        </authorList>
    </citation>
    <scope>NUCLEOTIDE SEQUENCE</scope>
    <source>
        <strain evidence="1">NIES-3780</strain>
    </source>
</reference>
<evidence type="ECO:0000313" key="2">
    <source>
        <dbReference type="Proteomes" id="UP000747399"/>
    </source>
</evidence>